<dbReference type="FunFam" id="1.10.8.60:FF:000364">
    <property type="entry name" value="AAA ATPase domain-containing protein"/>
    <property type="match status" value="1"/>
</dbReference>
<name>F0ZGG7_DICPU</name>
<keyword evidence="3" id="KW-1185">Reference proteome</keyword>
<dbReference type="OrthoDB" id="27435at2759"/>
<dbReference type="PANTHER" id="PTHR23077">
    <property type="entry name" value="AAA-FAMILY ATPASE"/>
    <property type="match status" value="1"/>
</dbReference>
<dbReference type="GO" id="GO:0097352">
    <property type="term" value="P:autophagosome maturation"/>
    <property type="evidence" value="ECO:0000318"/>
    <property type="project" value="GO_Central"/>
</dbReference>
<dbReference type="CDD" id="cd19481">
    <property type="entry name" value="RecA-like_protease"/>
    <property type="match status" value="1"/>
</dbReference>
<dbReference type="Proteomes" id="UP000001064">
    <property type="component" value="Unassembled WGS sequence"/>
</dbReference>
<dbReference type="SMART" id="SM00382">
    <property type="entry name" value="AAA"/>
    <property type="match status" value="2"/>
</dbReference>
<dbReference type="PANTHER" id="PTHR23077:SF195">
    <property type="entry name" value="AAA ATPASE DOMAIN-CONTAINING PROTEIN"/>
    <property type="match status" value="1"/>
</dbReference>
<dbReference type="KEGG" id="dpp:DICPUDRAFT_150495"/>
<dbReference type="SUPFAM" id="SSF52540">
    <property type="entry name" value="P-loop containing nucleoside triphosphate hydrolases"/>
    <property type="match status" value="2"/>
</dbReference>
<dbReference type="FunFam" id="3.40.50.300:FF:001921">
    <property type="entry name" value="AAA ATPase domain-containing protein"/>
    <property type="match status" value="1"/>
</dbReference>
<dbReference type="RefSeq" id="XP_003286522.1">
    <property type="nucleotide sequence ID" value="XM_003286474.1"/>
</dbReference>
<evidence type="ECO:0000313" key="2">
    <source>
        <dbReference type="EMBL" id="EGC36954.1"/>
    </source>
</evidence>
<dbReference type="GO" id="GO:0043161">
    <property type="term" value="P:proteasome-mediated ubiquitin-dependent protein catabolic process"/>
    <property type="evidence" value="ECO:0000318"/>
    <property type="project" value="GO_Central"/>
</dbReference>
<organism evidence="2 3">
    <name type="scientific">Dictyostelium purpureum</name>
    <name type="common">Slime mold</name>
    <dbReference type="NCBI Taxonomy" id="5786"/>
    <lineage>
        <taxon>Eukaryota</taxon>
        <taxon>Amoebozoa</taxon>
        <taxon>Evosea</taxon>
        <taxon>Eumycetozoa</taxon>
        <taxon>Dictyostelia</taxon>
        <taxon>Dictyosteliales</taxon>
        <taxon>Dictyosteliaceae</taxon>
        <taxon>Dictyostelium</taxon>
    </lineage>
</organism>
<dbReference type="Pfam" id="PF17862">
    <property type="entry name" value="AAA_lid_3"/>
    <property type="match status" value="2"/>
</dbReference>
<dbReference type="GO" id="GO:0031593">
    <property type="term" value="F:polyubiquitin modification-dependent protein binding"/>
    <property type="evidence" value="ECO:0000318"/>
    <property type="project" value="GO_Central"/>
</dbReference>
<dbReference type="GO" id="GO:0016887">
    <property type="term" value="F:ATP hydrolysis activity"/>
    <property type="evidence" value="ECO:0000318"/>
    <property type="project" value="GO_Central"/>
</dbReference>
<dbReference type="AlphaFoldDB" id="F0ZGG7"/>
<dbReference type="eggNOG" id="KOG0730">
    <property type="taxonomic scope" value="Eukaryota"/>
</dbReference>
<evidence type="ECO:0000259" key="1">
    <source>
        <dbReference type="SMART" id="SM00382"/>
    </source>
</evidence>
<feature type="domain" description="AAA+ ATPase" evidence="1">
    <location>
        <begin position="353"/>
        <end position="501"/>
    </location>
</feature>
<dbReference type="EMBL" id="GL871012">
    <property type="protein sequence ID" value="EGC36954.1"/>
    <property type="molecule type" value="Genomic_DNA"/>
</dbReference>
<dbReference type="InterPro" id="IPR050168">
    <property type="entry name" value="AAA_ATPase_domain"/>
</dbReference>
<feature type="domain" description="AAA+ ATPase" evidence="1">
    <location>
        <begin position="65"/>
        <end position="203"/>
    </location>
</feature>
<reference evidence="3" key="1">
    <citation type="journal article" date="2011" name="Genome Biol.">
        <title>Comparative genomics of the social amoebae Dictyostelium discoideum and Dictyostelium purpureum.</title>
        <authorList>
            <consortium name="US DOE Joint Genome Institute (JGI-PGF)"/>
            <person name="Sucgang R."/>
            <person name="Kuo A."/>
            <person name="Tian X."/>
            <person name="Salerno W."/>
            <person name="Parikh A."/>
            <person name="Feasley C.L."/>
            <person name="Dalin E."/>
            <person name="Tu H."/>
            <person name="Huang E."/>
            <person name="Barry K."/>
            <person name="Lindquist E."/>
            <person name="Shapiro H."/>
            <person name="Bruce D."/>
            <person name="Schmutz J."/>
            <person name="Salamov A."/>
            <person name="Fey P."/>
            <person name="Gaudet P."/>
            <person name="Anjard C."/>
            <person name="Babu M.M."/>
            <person name="Basu S."/>
            <person name="Bushmanova Y."/>
            <person name="van der Wel H."/>
            <person name="Katoh-Kurasawa M."/>
            <person name="Dinh C."/>
            <person name="Coutinho P.M."/>
            <person name="Saito T."/>
            <person name="Elias M."/>
            <person name="Schaap P."/>
            <person name="Kay R.R."/>
            <person name="Henrissat B."/>
            <person name="Eichinger L."/>
            <person name="Rivero F."/>
            <person name="Putnam N.H."/>
            <person name="West C.M."/>
            <person name="Loomis W.F."/>
            <person name="Chisholm R.L."/>
            <person name="Shaulsky G."/>
            <person name="Strassmann J.E."/>
            <person name="Queller D.C."/>
            <person name="Kuspa A."/>
            <person name="Grigoriev I.V."/>
        </authorList>
    </citation>
    <scope>NUCLEOTIDE SEQUENCE [LARGE SCALE GENOMIC DNA]</scope>
    <source>
        <strain evidence="3">QSDP1</strain>
    </source>
</reference>
<dbReference type="Gene3D" id="3.40.50.300">
    <property type="entry name" value="P-loop containing nucleotide triphosphate hydrolases"/>
    <property type="match status" value="2"/>
</dbReference>
<evidence type="ECO:0000313" key="3">
    <source>
        <dbReference type="Proteomes" id="UP000001064"/>
    </source>
</evidence>
<dbReference type="STRING" id="5786.F0ZGG7"/>
<dbReference type="GO" id="GO:0034098">
    <property type="term" value="C:VCP-NPL4-UFD1 AAA ATPase complex"/>
    <property type="evidence" value="ECO:0000318"/>
    <property type="project" value="GO_Central"/>
</dbReference>
<dbReference type="GO" id="GO:0051228">
    <property type="term" value="P:mitotic spindle disassembly"/>
    <property type="evidence" value="ECO:0000318"/>
    <property type="project" value="GO_Central"/>
</dbReference>
<dbReference type="GeneID" id="10503901"/>
<proteinExistence type="predicted"/>
<dbReference type="GO" id="GO:0005634">
    <property type="term" value="C:nucleus"/>
    <property type="evidence" value="ECO:0000318"/>
    <property type="project" value="GO_Central"/>
</dbReference>
<gene>
    <name evidence="2" type="ORF">DICPUDRAFT_150495</name>
</gene>
<dbReference type="Pfam" id="PF00004">
    <property type="entry name" value="AAA"/>
    <property type="match status" value="2"/>
</dbReference>
<dbReference type="InterPro" id="IPR003593">
    <property type="entry name" value="AAA+_ATPase"/>
</dbReference>
<dbReference type="InParanoid" id="F0ZGG7"/>
<protein>
    <recommendedName>
        <fullName evidence="1">AAA+ ATPase domain-containing protein</fullName>
    </recommendedName>
</protein>
<sequence length="581" mass="65399">MTNITIDNYQIKRDKVKLNINKNVGGLNNIVSFIVDRIYDFFNIDNNNFNDIIENCIDNSIDQYYPNTLLINGRSGIGKSILIHSILNNLSTTLKYKIVNSSNLFQRDDGDTEKLIDSLFTTSSTQSPFVLVFEEVDSISQIRNDTLGYIEQRVVSNFLTLLERNSRKRSVFVIGITSRIESIDTSFFSIGKFDTVINIPIPSPKDRETIIYLLFKKFPNFKKHKNHYKKMAEYIGNCTHGFVGSDINSLCKEAILYAIKRQRENIDGTDNNSKDTENSNTDNIDFIIKEEDFNKSFEIIKPSILNQYKLPATIEKIKFSDIGGLDDIVEKIKSSILTPILNRHILDKLGIKPPSGILLYGPPGNGKSLIARAIASASPNINFISVQSTDIIDPVVGASEKNISKLFKTLRESSPCILFLDQIEVLAKLRGYSDSSDQSSDRLLSCLLTEIDGIYSSGGGGEQLQQQQCIILGATTRIDLLDPSVLRPGRFDYHIHIPNPDCKGRKDILYKITREMPLDESIDFDKLSNITIGFNGADLNNLCKETALYALRNNINSNKIIMTDFLETLKLIKPSTQTLLL</sequence>
<dbReference type="VEuPathDB" id="AmoebaDB:DICPUDRAFT_150495"/>
<dbReference type="OMA" id="NAYVIGM"/>
<dbReference type="Gene3D" id="1.10.8.60">
    <property type="match status" value="2"/>
</dbReference>
<accession>F0ZGG7</accession>
<dbReference type="GO" id="GO:0005524">
    <property type="term" value="F:ATP binding"/>
    <property type="evidence" value="ECO:0007669"/>
    <property type="project" value="InterPro"/>
</dbReference>
<dbReference type="GO" id="GO:0005829">
    <property type="term" value="C:cytosol"/>
    <property type="evidence" value="ECO:0000318"/>
    <property type="project" value="GO_Central"/>
</dbReference>
<dbReference type="InterPro" id="IPR041569">
    <property type="entry name" value="AAA_lid_3"/>
</dbReference>
<dbReference type="GO" id="GO:0030970">
    <property type="term" value="P:retrograde protein transport, ER to cytosol"/>
    <property type="evidence" value="ECO:0000318"/>
    <property type="project" value="GO_Central"/>
</dbReference>
<dbReference type="InterPro" id="IPR027417">
    <property type="entry name" value="P-loop_NTPase"/>
</dbReference>
<dbReference type="InterPro" id="IPR003959">
    <property type="entry name" value="ATPase_AAA_core"/>
</dbReference>